<dbReference type="VEuPathDB" id="ToxoDB:EBH_0013830"/>
<sequence>MGNPRNLRRASSQEEDEGDVFDEKSDISSGSETEEEAAAQAVPASTRIPTAAAAETSAVATDASPPASSASKDEANEPNQGPLPAAATDAQASSEPSGEAENEKQRTEQANVEYSRHRRNGPGAEGARQRPKSTWQLMQEDPSYVPRATRYFLHDDRREGDSEESDGSEGGSGSQPDDSVPQSTQTRVGPSKKPWTPDENKGMWKHDMWELLQKEEAGERPPGGGWSRGREEASPSIRLHLIVIHPQRHMFTFKQVGVAGRHWVIGEEGVAILGYREALEGEGRDTVIGVPPMILGGAGGGPRVAAGEARTGAAIRESNTCRSRRRNKQQKQLERKLRLSVAAS</sequence>
<dbReference type="GO" id="GO:0035145">
    <property type="term" value="C:exon-exon junction complex"/>
    <property type="evidence" value="ECO:0007669"/>
    <property type="project" value="InterPro"/>
</dbReference>
<keyword evidence="9" id="KW-0694">RNA-binding</keyword>
<feature type="region of interest" description="Disordered" evidence="13">
    <location>
        <begin position="305"/>
        <end position="344"/>
    </location>
</feature>
<dbReference type="AlphaFoldDB" id="U6LGF6"/>
<dbReference type="EMBL" id="HG710523">
    <property type="protein sequence ID" value="CDJ46875.1"/>
    <property type="molecule type" value="Genomic_DNA"/>
</dbReference>
<organism evidence="15 16">
    <name type="scientific">Eimeria brunetti</name>
    <dbReference type="NCBI Taxonomy" id="51314"/>
    <lineage>
        <taxon>Eukaryota</taxon>
        <taxon>Sar</taxon>
        <taxon>Alveolata</taxon>
        <taxon>Apicomplexa</taxon>
        <taxon>Conoidasida</taxon>
        <taxon>Coccidia</taxon>
        <taxon>Eucoccidiorida</taxon>
        <taxon>Eimeriorina</taxon>
        <taxon>Eimeriidae</taxon>
        <taxon>Eimeria</taxon>
    </lineage>
</organism>
<evidence type="ECO:0000256" key="7">
    <source>
        <dbReference type="ARBA" id="ARBA00022816"/>
    </source>
</evidence>
<dbReference type="InterPro" id="IPR018545">
    <property type="entry name" value="Btz_dom"/>
</dbReference>
<evidence type="ECO:0000256" key="11">
    <source>
        <dbReference type="ARBA" id="ARBA00023187"/>
    </source>
</evidence>
<evidence type="ECO:0000256" key="5">
    <source>
        <dbReference type="ARBA" id="ARBA00022490"/>
    </source>
</evidence>
<dbReference type="Proteomes" id="UP000030750">
    <property type="component" value="Unassembled WGS sequence"/>
</dbReference>
<evidence type="ECO:0000313" key="16">
    <source>
        <dbReference type="Proteomes" id="UP000030750"/>
    </source>
</evidence>
<evidence type="ECO:0000256" key="12">
    <source>
        <dbReference type="ARBA" id="ARBA00023242"/>
    </source>
</evidence>
<evidence type="ECO:0000256" key="4">
    <source>
        <dbReference type="ARBA" id="ARBA00022448"/>
    </source>
</evidence>
<dbReference type="GO" id="GO:0006417">
    <property type="term" value="P:regulation of translation"/>
    <property type="evidence" value="ECO:0007669"/>
    <property type="project" value="UniProtKB-KW"/>
</dbReference>
<name>U6LGF6_9EIME</name>
<dbReference type="GO" id="GO:0008380">
    <property type="term" value="P:RNA splicing"/>
    <property type="evidence" value="ECO:0007669"/>
    <property type="project" value="UniProtKB-KW"/>
</dbReference>
<evidence type="ECO:0000256" key="13">
    <source>
        <dbReference type="SAM" id="MobiDB-lite"/>
    </source>
</evidence>
<dbReference type="Pfam" id="PF09405">
    <property type="entry name" value="Btz"/>
    <property type="match status" value="1"/>
</dbReference>
<dbReference type="OrthoDB" id="333901at2759"/>
<evidence type="ECO:0000256" key="1">
    <source>
        <dbReference type="ARBA" id="ARBA00004123"/>
    </source>
</evidence>
<keyword evidence="4" id="KW-0813">Transport</keyword>
<dbReference type="GO" id="GO:0006397">
    <property type="term" value="P:mRNA processing"/>
    <property type="evidence" value="ECO:0007669"/>
    <property type="project" value="UniProtKB-KW"/>
</dbReference>
<reference evidence="15" key="2">
    <citation type="submission" date="2013-10" db="EMBL/GenBank/DDBJ databases">
        <authorList>
            <person name="Aslett M."/>
        </authorList>
    </citation>
    <scope>NUCLEOTIDE SEQUENCE [LARGE SCALE GENOMIC DNA]</scope>
    <source>
        <strain evidence="15">Houghton</strain>
    </source>
</reference>
<evidence type="ECO:0000256" key="10">
    <source>
        <dbReference type="ARBA" id="ARBA00023161"/>
    </source>
</evidence>
<proteinExistence type="inferred from homology"/>
<gene>
    <name evidence="15" type="ORF">EBH_0013830</name>
</gene>
<dbReference type="GO" id="GO:0000184">
    <property type="term" value="P:nuclear-transcribed mRNA catabolic process, nonsense-mediated decay"/>
    <property type="evidence" value="ECO:0007669"/>
    <property type="project" value="UniProtKB-KW"/>
</dbReference>
<dbReference type="GO" id="GO:0003729">
    <property type="term" value="F:mRNA binding"/>
    <property type="evidence" value="ECO:0007669"/>
    <property type="project" value="InterPro"/>
</dbReference>
<dbReference type="GO" id="GO:0051028">
    <property type="term" value="P:mRNA transport"/>
    <property type="evidence" value="ECO:0007669"/>
    <property type="project" value="UniProtKB-KW"/>
</dbReference>
<evidence type="ECO:0000256" key="2">
    <source>
        <dbReference type="ARBA" id="ARBA00004496"/>
    </source>
</evidence>
<accession>U6LGF6</accession>
<evidence type="ECO:0000256" key="3">
    <source>
        <dbReference type="ARBA" id="ARBA00009548"/>
    </source>
</evidence>
<keyword evidence="12" id="KW-0539">Nucleus</keyword>
<keyword evidence="8" id="KW-0810">Translation regulation</keyword>
<feature type="region of interest" description="Disordered" evidence="13">
    <location>
        <begin position="1"/>
        <end position="202"/>
    </location>
</feature>
<dbReference type="GO" id="GO:0005737">
    <property type="term" value="C:cytoplasm"/>
    <property type="evidence" value="ECO:0007669"/>
    <property type="project" value="UniProtKB-SubCell"/>
</dbReference>
<reference evidence="15" key="1">
    <citation type="submission" date="2013-10" db="EMBL/GenBank/DDBJ databases">
        <title>Genomic analysis of the causative agents of coccidiosis in chickens.</title>
        <authorList>
            <person name="Reid A.J."/>
            <person name="Blake D."/>
            <person name="Billington K."/>
            <person name="Browne H."/>
            <person name="Dunn M."/>
            <person name="Hung S."/>
            <person name="Kawahara F."/>
            <person name="Miranda-Saavedra D."/>
            <person name="Mourier T."/>
            <person name="Nagra H."/>
            <person name="Otto T.D."/>
            <person name="Rawlings N."/>
            <person name="Sanchez A."/>
            <person name="Sanders M."/>
            <person name="Subramaniam C."/>
            <person name="Tay Y."/>
            <person name="Dear P."/>
            <person name="Doerig C."/>
            <person name="Gruber A."/>
            <person name="Parkinson J."/>
            <person name="Shirley M."/>
            <person name="Wan K.L."/>
            <person name="Berriman M."/>
            <person name="Tomley F."/>
            <person name="Pain A."/>
        </authorList>
    </citation>
    <scope>NUCLEOTIDE SEQUENCE [LARGE SCALE GENOMIC DNA]</scope>
    <source>
        <strain evidence="15">Houghton</strain>
    </source>
</reference>
<feature type="compositionally biased region" description="Polar residues" evidence="13">
    <location>
        <begin position="175"/>
        <end position="188"/>
    </location>
</feature>
<comment type="similarity">
    <text evidence="3">Belongs to the CASC3 family.</text>
</comment>
<evidence type="ECO:0000259" key="14">
    <source>
        <dbReference type="Pfam" id="PF09405"/>
    </source>
</evidence>
<evidence type="ECO:0000256" key="6">
    <source>
        <dbReference type="ARBA" id="ARBA00022664"/>
    </source>
</evidence>
<protein>
    <recommendedName>
        <fullName evidence="14">Btz domain-containing protein</fullName>
    </recommendedName>
</protein>
<keyword evidence="16" id="KW-1185">Reference proteome</keyword>
<feature type="domain" description="Btz" evidence="14">
    <location>
        <begin position="101"/>
        <end position="218"/>
    </location>
</feature>
<evidence type="ECO:0000313" key="15">
    <source>
        <dbReference type="EMBL" id="CDJ46875.1"/>
    </source>
</evidence>
<keyword evidence="11" id="KW-0508">mRNA splicing</keyword>
<keyword evidence="6" id="KW-0507">mRNA processing</keyword>
<evidence type="ECO:0000256" key="8">
    <source>
        <dbReference type="ARBA" id="ARBA00022845"/>
    </source>
</evidence>
<comment type="subcellular location">
    <subcellularLocation>
        <location evidence="2">Cytoplasm</location>
    </subcellularLocation>
    <subcellularLocation>
        <location evidence="1">Nucleus</location>
    </subcellularLocation>
</comment>
<feature type="compositionally biased region" description="Low complexity" evidence="13">
    <location>
        <begin position="38"/>
        <end position="70"/>
    </location>
</feature>
<keyword evidence="5" id="KW-0963">Cytoplasm</keyword>
<keyword evidence="10" id="KW-0866">Nonsense-mediated mRNA decay</keyword>
<keyword evidence="7" id="KW-0509">mRNA transport</keyword>
<evidence type="ECO:0000256" key="9">
    <source>
        <dbReference type="ARBA" id="ARBA00022884"/>
    </source>
</evidence>